<dbReference type="CDD" id="cd04085">
    <property type="entry name" value="delta_endotoxin_C"/>
    <property type="match status" value="1"/>
</dbReference>
<evidence type="ECO:0000256" key="5">
    <source>
        <dbReference type="ARBA" id="ARBA00029653"/>
    </source>
</evidence>
<evidence type="ECO:0000256" key="2">
    <source>
        <dbReference type="ARBA" id="ARBA00022656"/>
    </source>
</evidence>
<feature type="domain" description="Pesticidal crystal protein Cry" evidence="9">
    <location>
        <begin position="761"/>
        <end position="878"/>
    </location>
</feature>
<dbReference type="Pfam" id="PF17997">
    <property type="entry name" value="Cry1Ac_D5"/>
    <property type="match status" value="2"/>
</dbReference>
<dbReference type="SUPFAM" id="SSF56849">
    <property type="entry name" value="delta-Endotoxin (insectocide), N-terminal domain"/>
    <property type="match status" value="1"/>
</dbReference>
<dbReference type="InterPro" id="IPR036716">
    <property type="entry name" value="Pest_crys_N_sf"/>
</dbReference>
<feature type="domain" description="Pesticidal crystal protein" evidence="6">
    <location>
        <begin position="343"/>
        <end position="514"/>
    </location>
</feature>
<dbReference type="EMBL" id="KC156690">
    <property type="protein sequence ID" value="AGU13855.1"/>
    <property type="molecule type" value="Genomic_DNA"/>
</dbReference>
<dbReference type="GO" id="GO:0005102">
    <property type="term" value="F:signaling receptor binding"/>
    <property type="evidence" value="ECO:0007669"/>
    <property type="project" value="InterPro"/>
</dbReference>
<dbReference type="SUPFAM" id="SSF51096">
    <property type="entry name" value="delta-Endotoxin (insectocide), middle domain"/>
    <property type="match status" value="1"/>
</dbReference>
<organism evidence="11">
    <name type="scientific">Bacillus thuringiensis</name>
    <dbReference type="NCBI Taxonomy" id="1428"/>
    <lineage>
        <taxon>Bacteria</taxon>
        <taxon>Bacillati</taxon>
        <taxon>Bacillota</taxon>
        <taxon>Bacilli</taxon>
        <taxon>Bacillales</taxon>
        <taxon>Bacillaceae</taxon>
        <taxon>Bacillus</taxon>
        <taxon>Bacillus cereus group</taxon>
    </lineage>
</organism>
<feature type="domain" description="Cry1Ac-like" evidence="10">
    <location>
        <begin position="1124"/>
        <end position="1201"/>
    </location>
</feature>
<keyword evidence="2" id="KW-0800">Toxin</keyword>
<evidence type="ECO:0000259" key="6">
    <source>
        <dbReference type="Pfam" id="PF00555"/>
    </source>
</evidence>
<dbReference type="Gene3D" id="2.60.120.260">
    <property type="entry name" value="Galactose-binding domain-like"/>
    <property type="match status" value="2"/>
</dbReference>
<dbReference type="InterPro" id="IPR005639">
    <property type="entry name" value="Pest_crys_dom_I"/>
</dbReference>
<dbReference type="InterPro" id="IPR038979">
    <property type="entry name" value="Pest_crys"/>
</dbReference>
<dbReference type="GO" id="GO:0030435">
    <property type="term" value="P:sporulation resulting in formation of a cellular spore"/>
    <property type="evidence" value="ECO:0007669"/>
    <property type="project" value="UniProtKB-KW"/>
</dbReference>
<dbReference type="InterPro" id="IPR048645">
    <property type="entry name" value="Cry1Ac-like_dom-VII"/>
</dbReference>
<feature type="domain" description="Pesticidal crystal protein" evidence="7">
    <location>
        <begin position="543"/>
        <end position="680"/>
    </location>
</feature>
<dbReference type="GO" id="GO:0090729">
    <property type="term" value="F:toxin activity"/>
    <property type="evidence" value="ECO:0007669"/>
    <property type="project" value="UniProtKB-KW"/>
</dbReference>
<dbReference type="GO" id="GO:0001907">
    <property type="term" value="P:symbiont-mediated killing of host cell"/>
    <property type="evidence" value="ECO:0007669"/>
    <property type="project" value="InterPro"/>
</dbReference>
<feature type="domain" description="Pesticidal crystal protein" evidence="8">
    <location>
        <begin position="108"/>
        <end position="298"/>
    </location>
</feature>
<dbReference type="InterPro" id="IPR001178">
    <property type="entry name" value="Pest_cryst_dom_II"/>
</dbReference>
<dbReference type="Pfam" id="PF21463">
    <property type="entry name" value="Cry1Ac_dom-VII"/>
    <property type="match status" value="1"/>
</dbReference>
<dbReference type="Pfam" id="PF03945">
    <property type="entry name" value="Endotoxin_N"/>
    <property type="match status" value="1"/>
</dbReference>
<evidence type="ECO:0000259" key="9">
    <source>
        <dbReference type="Pfam" id="PF17997"/>
    </source>
</evidence>
<dbReference type="InterPro" id="IPR041587">
    <property type="entry name" value="Cry_V"/>
</dbReference>
<evidence type="ECO:0000313" key="11">
    <source>
        <dbReference type="EMBL" id="AGU13855.1"/>
    </source>
</evidence>
<evidence type="ECO:0000259" key="7">
    <source>
        <dbReference type="Pfam" id="PF03944"/>
    </source>
</evidence>
<dbReference type="Pfam" id="PF03944">
    <property type="entry name" value="Endotoxin_C"/>
    <property type="match status" value="1"/>
</dbReference>
<protein>
    <recommendedName>
        <fullName evidence="5">Crystaline entomocidal protoxin</fullName>
    </recommendedName>
</protein>
<dbReference type="SUPFAM" id="SSF49785">
    <property type="entry name" value="Galactose-binding domain-like"/>
    <property type="match status" value="1"/>
</dbReference>
<keyword evidence="3" id="KW-0749">Sporulation</keyword>
<dbReference type="InterPro" id="IPR036399">
    <property type="entry name" value="Pest_cryst_cen_dom_sf"/>
</dbReference>
<sequence length="1304" mass="146025">MRNLIDVPVFLDQVIKKIRGGLYMNINDNKNEYEILDSGNLSYQPRYPLARAPGSECQKPNAKDGIYTPVGRVDTALQNIDIGLSIRTALSILQMLLSVSFPALGRAAGLINIIFGFLWGTLAGQSVWEKFMRAVESLVNQKITDAVRVKALSELEGVQNALELYQEAADDWNENPTDVSNKERVRRQFTSTNTTIEYAMPSFRVPTFEVPLLTVYAQAANLHLQLLRDAVKFGNEWGMPSEEVEDMYNRLTRRTAEYTDHCVATYDKGLKEAYDLAPNPTDYNKYPYLNPYSKDPIYGKYYTAPVDWNLFNDYRRDMTLMVLDIVAVWPTYNPRIYTNPNGVQVELSREVYSTVYGRGGSNNSSFDAIESQIVRPPHLVTELTNLKIEQGATLDMEQIQYPKYMKVTNTLHYVGSSSTWEQSSSAIPIRPITQIHTIPANNIGNLSLSQLDVPYRFSFYNKDDALIAAVGAEFPPNTVTWNGIPKAEDSNQNSHHLSYVGALGTQSSAGFPWTYPTELLGEWGFGWLHNSLTPTNEILSDKITQIPAVKGYLLERGAKVVKGPGSTGGDLIQLPGASQGRITINISNAFQKSFMVRIRYAATADGQLKFGRISSDGGIHSTSTKYVTTGANENVNSLTYNRFKYTDVYGAMASNIYSGIVLINEMGGSIYIDKIEFIPIKGSLEVFEAEQDLENARKAVNALFTGAAKDVLKLNVTDYAVDQASNLVECVSDEFHAQEKMILLDQVKFAKRLSQARNLLNYGDFESSDWSGENGWRTSHHVSVRSDNPTFKGHYLHMPGAMSPQFSHNIYPTYAYQKVDESKLKSYTRYLVRGFVGNSKDLELLVERYGKDVHVEMDVPNDIRYTLPMNECGGFDRCKPASHQTGSPHTYTCKDTAVAHTDCQCKDKENRTSTNMYTNVPTDSAVYMNGSHTHQSCGCKNKNSDRYQSGTHPQKSCGCKDPHVFSYHIDTGCVDQEENLGLWFALKIASENGVANIDNLEIIEAQPLTGEALARVKKREQKWKQEMAQKRFQTDKAVQAAQTAMQALFTNAQYNRLKFETLFPQIVNAEMLVQQIPYMYHPFLSGALPTVPGMNFEIIQRLLAVTGNARGLYEQRNHVRNGTFSSGTGSWHVTEGVEVQPLQNTSVLVLSEWSHEASQQVRIDPDRGYVLRVTARKEGAGKGTVTMSDCADYTETLTFTSCDYNTVGTQTMTGGTLSGFVTKTLEIFPETDRIRIDIGETEGTFKIESVELICMEQMEDHLYDMAGNLEEEMLDLQSARSGSGTKLIPPLTFSDCYTNNEYCY</sequence>
<evidence type="ECO:0000259" key="8">
    <source>
        <dbReference type="Pfam" id="PF03945"/>
    </source>
</evidence>
<dbReference type="SMR" id="U5KRN5"/>
<reference evidence="11" key="1">
    <citation type="submission" date="2012-11" db="EMBL/GenBank/DDBJ databases">
        <title>Pesticidal proteins from microbes.</title>
        <authorList>
            <person name="Sampson K.S."/>
        </authorList>
    </citation>
    <scope>NUCLEOTIDE SEQUENCE</scope>
    <source>
        <strain evidence="11">ARP256</strain>
    </source>
</reference>
<evidence type="ECO:0000256" key="4">
    <source>
        <dbReference type="ARBA" id="ARBA00023026"/>
    </source>
</evidence>
<feature type="domain" description="Pesticidal crystal protein Cry" evidence="9">
    <location>
        <begin position="953"/>
        <end position="1004"/>
    </location>
</feature>
<name>U5KRN5_BACTU</name>
<dbReference type="InterPro" id="IPR005638">
    <property type="entry name" value="Pest_crys_dom-III"/>
</dbReference>
<dbReference type="Gene3D" id="1.20.190.10">
    <property type="entry name" value="Pesticidal crystal protein, N-terminal domain"/>
    <property type="match status" value="1"/>
</dbReference>
<accession>U5KRN5</accession>
<keyword evidence="4" id="KW-0843">Virulence</keyword>
<dbReference type="Pfam" id="PF00555">
    <property type="entry name" value="Endotoxin_M"/>
    <property type="match status" value="1"/>
</dbReference>
<evidence type="ECO:0000256" key="3">
    <source>
        <dbReference type="ARBA" id="ARBA00022969"/>
    </source>
</evidence>
<dbReference type="Gene3D" id="2.100.10.10">
    <property type="entry name" value="Pesticidal crystal protein, central domain"/>
    <property type="match status" value="1"/>
</dbReference>
<evidence type="ECO:0000259" key="10">
    <source>
        <dbReference type="Pfam" id="PF21463"/>
    </source>
</evidence>
<comment type="similarity">
    <text evidence="1">Belongs to the delta endotoxin family.</text>
</comment>
<evidence type="ECO:0000256" key="1">
    <source>
        <dbReference type="ARBA" id="ARBA00007819"/>
    </source>
</evidence>
<proteinExistence type="inferred from homology"/>
<dbReference type="InterPro" id="IPR008979">
    <property type="entry name" value="Galactose-bd-like_sf"/>
</dbReference>
<dbReference type="PANTHER" id="PTHR37003">
    <property type="entry name" value="ENDOTOXIN_N DOMAIN-CONTAINING PROTEIN-RELATED"/>
    <property type="match status" value="1"/>
</dbReference>
<dbReference type="PANTHER" id="PTHR37003:SF2">
    <property type="entry name" value="PESTICIDAL CRYSTAL PROTEIN N-TERMINAL DOMAIN-CONTAINING PROTEIN"/>
    <property type="match status" value="1"/>
</dbReference>